<dbReference type="InterPro" id="IPR010297">
    <property type="entry name" value="DUF900_hydrolase"/>
</dbReference>
<dbReference type="AlphaFoldDB" id="K7A8Z2"/>
<protein>
    <recommendedName>
        <fullName evidence="3">Alpha/beta hydrolase</fullName>
    </recommendedName>
</protein>
<dbReference type="RefSeq" id="WP_007637358.1">
    <property type="nucleotide sequence ID" value="NC_020514.1"/>
</dbReference>
<dbReference type="STRING" id="1129794.C427_2592"/>
<sequence length="362" mass="40438">MYLVTNRVISNGSTIKVFGDTPSPQGPNELRIVEVNKEDNKWKVTPVKNELTDSQIEKLSKDNNLNIDTSLPWHGSLEVACKIFQKAKKENKAILFFVHGYNNDVDDVLKAASELEELYNLIVIPFTWPANGGGAISGTASYLSDKADARASSGAFNRFVAKIKFFHALLSNANLNEIKTKVEKKYEGKNNPMAAASLYSELVDKACKIKINLLCHSMGNYLLKHSLMTSDNATSELVFDNINLVAADTNNKNHANWIDTIDVRNRIHVVINENDSALKASRIKPGKEQKARLGHYLKSLDSEHAVYIDVTEADEVNSEHSYYKGSAVGKNASLRALFNDLFNGNSVEKRLTYFDANRYFKL</sequence>
<dbReference type="OrthoDB" id="9797755at2"/>
<gene>
    <name evidence="1" type="ORF">C427_2592</name>
</gene>
<dbReference type="eggNOG" id="COG4782">
    <property type="taxonomic scope" value="Bacteria"/>
</dbReference>
<dbReference type="Pfam" id="PF05990">
    <property type="entry name" value="DUF900"/>
    <property type="match status" value="2"/>
</dbReference>
<dbReference type="HOGENOM" id="CLU_065348_0_0_6"/>
<keyword evidence="2" id="KW-1185">Reference proteome</keyword>
<dbReference type="EMBL" id="CP003837">
    <property type="protein sequence ID" value="AGH44701.1"/>
    <property type="molecule type" value="Genomic_DNA"/>
</dbReference>
<organism evidence="1 2">
    <name type="scientific">Paraglaciecola psychrophila 170</name>
    <dbReference type="NCBI Taxonomy" id="1129794"/>
    <lineage>
        <taxon>Bacteria</taxon>
        <taxon>Pseudomonadati</taxon>
        <taxon>Pseudomonadota</taxon>
        <taxon>Gammaproteobacteria</taxon>
        <taxon>Alteromonadales</taxon>
        <taxon>Alteromonadaceae</taxon>
        <taxon>Paraglaciecola</taxon>
    </lineage>
</organism>
<evidence type="ECO:0008006" key="3">
    <source>
        <dbReference type="Google" id="ProtNLM"/>
    </source>
</evidence>
<accession>K7A8Z2</accession>
<evidence type="ECO:0000313" key="2">
    <source>
        <dbReference type="Proteomes" id="UP000011864"/>
    </source>
</evidence>
<proteinExistence type="predicted"/>
<name>K7A8Z2_9ALTE</name>
<dbReference type="PATRIC" id="fig|1129794.4.peg.2571"/>
<dbReference type="Proteomes" id="UP000011864">
    <property type="component" value="Chromosome"/>
</dbReference>
<dbReference type="KEGG" id="gps:C427_2592"/>
<reference evidence="1 2" key="1">
    <citation type="journal article" date="2013" name="Genome Announc.">
        <title>Complete Genome Sequence of Glaciecola psychrophila Strain 170T.</title>
        <authorList>
            <person name="Yin J."/>
            <person name="Chen J."/>
            <person name="Liu G."/>
            <person name="Yu Y."/>
            <person name="Song L."/>
            <person name="Wang X."/>
            <person name="Qu X."/>
        </authorList>
    </citation>
    <scope>NUCLEOTIDE SEQUENCE [LARGE SCALE GENOMIC DNA]</scope>
    <source>
        <strain evidence="1 2">170</strain>
    </source>
</reference>
<evidence type="ECO:0000313" key="1">
    <source>
        <dbReference type="EMBL" id="AGH44701.1"/>
    </source>
</evidence>